<feature type="chain" id="PRO_5031094620" evidence="1">
    <location>
        <begin position="26"/>
        <end position="409"/>
    </location>
</feature>
<dbReference type="Gene3D" id="3.20.20.140">
    <property type="entry name" value="Metal-dependent hydrolases"/>
    <property type="match status" value="1"/>
</dbReference>
<dbReference type="PANTHER" id="PTHR43135:SF3">
    <property type="entry name" value="ALPHA-D-RIBOSE 1-METHYLPHOSPHONATE 5-TRIPHOSPHATE DIPHOSPHATASE"/>
    <property type="match status" value="1"/>
</dbReference>
<protein>
    <submittedName>
        <fullName evidence="2">Imidazolonepropionase-like amidohydrolase</fullName>
    </submittedName>
</protein>
<dbReference type="RefSeq" id="WP_166845432.1">
    <property type="nucleotide sequence ID" value="NZ_JAAONY010000002.1"/>
</dbReference>
<keyword evidence="1" id="KW-0732">Signal</keyword>
<comment type="caution">
    <text evidence="2">The sequence shown here is derived from an EMBL/GenBank/DDBJ whole genome shotgun (WGS) entry which is preliminary data.</text>
</comment>
<sequence length="409" mass="44179">MKSVNKYLRLAAALSTAFAASSTLADSVAINNVKFYGEGLEPKTSLNVLIKDGIIHEISDQALSGDTVIDGQGKVLTSGFIAVNNQLGLTEVSAVKKTADFHEDKADFAFDPSLAFNFQSSLIPFSRKGGISHAVVTGSSKGAFKGRAFTVDLSADAGSQVETDAALYFTLGGKNKGSRAKDLQDLRSKLEAAKKPAAKEGKGKPVKDDIKVLKRLLAGEFPLLARADRPADILQLLKLKKDFGFSLVLAGAAGALDVAEQLKAEKVVVIVEPMRNLPEGFDSLHQRLDTAAKLHKAGLEVILAERDTHNIQQLRFHVGNAVAHGLPHDVAVRAVTETPARVFDLGKGYLAEGSKDVVLWSGDPFELSSRVLRLWIDGEEKSTRSRQDLLRERYQQKSDRAAAYTKPSF</sequence>
<dbReference type="Proteomes" id="UP000528457">
    <property type="component" value="Unassembled WGS sequence"/>
</dbReference>
<name>A0A7X0MWX3_9GAMM</name>
<proteinExistence type="predicted"/>
<evidence type="ECO:0000313" key="2">
    <source>
        <dbReference type="EMBL" id="MBB6522675.1"/>
    </source>
</evidence>
<dbReference type="SUPFAM" id="SSF51338">
    <property type="entry name" value="Composite domain of metallo-dependent hydrolases"/>
    <property type="match status" value="1"/>
</dbReference>
<evidence type="ECO:0000256" key="1">
    <source>
        <dbReference type="SAM" id="SignalP"/>
    </source>
</evidence>
<dbReference type="InParanoid" id="A0A7X0MWX3"/>
<gene>
    <name evidence="2" type="ORF">HNR48_002960</name>
</gene>
<accession>A0A7X0MWX3</accession>
<dbReference type="PANTHER" id="PTHR43135">
    <property type="entry name" value="ALPHA-D-RIBOSE 1-METHYLPHOSPHONATE 5-TRIPHOSPHATE DIPHOSPHATASE"/>
    <property type="match status" value="1"/>
</dbReference>
<dbReference type="InterPro" id="IPR051781">
    <property type="entry name" value="Metallo-dep_Hydrolase"/>
</dbReference>
<feature type="signal peptide" evidence="1">
    <location>
        <begin position="1"/>
        <end position="25"/>
    </location>
</feature>
<keyword evidence="3" id="KW-1185">Reference proteome</keyword>
<organism evidence="2 3">
    <name type="scientific">Pseudoteredinibacter isoporae</name>
    <dbReference type="NCBI Taxonomy" id="570281"/>
    <lineage>
        <taxon>Bacteria</taxon>
        <taxon>Pseudomonadati</taxon>
        <taxon>Pseudomonadota</taxon>
        <taxon>Gammaproteobacteria</taxon>
        <taxon>Cellvibrionales</taxon>
        <taxon>Cellvibrionaceae</taxon>
        <taxon>Pseudoteredinibacter</taxon>
    </lineage>
</organism>
<dbReference type="InterPro" id="IPR011059">
    <property type="entry name" value="Metal-dep_hydrolase_composite"/>
</dbReference>
<reference evidence="2 3" key="1">
    <citation type="submission" date="2020-08" db="EMBL/GenBank/DDBJ databases">
        <title>Genomic Encyclopedia of Type Strains, Phase IV (KMG-IV): sequencing the most valuable type-strain genomes for metagenomic binning, comparative biology and taxonomic classification.</title>
        <authorList>
            <person name="Goeker M."/>
        </authorList>
    </citation>
    <scope>NUCLEOTIDE SEQUENCE [LARGE SCALE GENOMIC DNA]</scope>
    <source>
        <strain evidence="2 3">DSM 22368</strain>
    </source>
</reference>
<dbReference type="GO" id="GO:0016810">
    <property type="term" value="F:hydrolase activity, acting on carbon-nitrogen (but not peptide) bonds"/>
    <property type="evidence" value="ECO:0007669"/>
    <property type="project" value="InterPro"/>
</dbReference>
<keyword evidence="2" id="KW-0378">Hydrolase</keyword>
<evidence type="ECO:0000313" key="3">
    <source>
        <dbReference type="Proteomes" id="UP000528457"/>
    </source>
</evidence>
<dbReference type="EMBL" id="JACHHT010000002">
    <property type="protein sequence ID" value="MBB6522675.1"/>
    <property type="molecule type" value="Genomic_DNA"/>
</dbReference>
<dbReference type="AlphaFoldDB" id="A0A7X0MWX3"/>